<feature type="transmembrane region" description="Helical" evidence="1">
    <location>
        <begin position="69"/>
        <end position="96"/>
    </location>
</feature>
<accession>A0A6F9XLX8</accession>
<dbReference type="AlphaFoldDB" id="A0A6F9XLX8"/>
<gene>
    <name evidence="2" type="ORF">SY212_13040</name>
</gene>
<proteinExistence type="predicted"/>
<protein>
    <submittedName>
        <fullName evidence="2">Uncharacterized protein</fullName>
    </submittedName>
</protein>
<feature type="transmembrane region" description="Helical" evidence="1">
    <location>
        <begin position="28"/>
        <end position="48"/>
    </location>
</feature>
<dbReference type="EMBL" id="BLAM01000126">
    <property type="protein sequence ID" value="GET06274.1"/>
    <property type="molecule type" value="Genomic_DNA"/>
</dbReference>
<keyword evidence="1" id="KW-0812">Transmembrane</keyword>
<dbReference type="RefSeq" id="WP_172584771.1">
    <property type="nucleotide sequence ID" value="NZ_BLAM01000126.1"/>
</dbReference>
<sequence length="100" mass="11304">MKKKYIFFGIIGLLISIVISPLSIIGVAIFLLLCLFLGLFLPAMILHDKEEIDYNKKYIADPINAFKKILLIVFIVSILLATLCTIIVVFSTALHIKYFN</sequence>
<comment type="caution">
    <text evidence="2">The sequence shown here is derived from an EMBL/GenBank/DDBJ whole genome shotgun (WGS) entry which is preliminary data.</text>
</comment>
<keyword evidence="1" id="KW-0472">Membrane</keyword>
<dbReference type="Proteomes" id="UP000494265">
    <property type="component" value="Unassembled WGS sequence"/>
</dbReference>
<name>A0A6F9XLX8_9LACO</name>
<organism evidence="2">
    <name type="scientific">Ligilactobacillus agilis</name>
    <dbReference type="NCBI Taxonomy" id="1601"/>
    <lineage>
        <taxon>Bacteria</taxon>
        <taxon>Bacillati</taxon>
        <taxon>Bacillota</taxon>
        <taxon>Bacilli</taxon>
        <taxon>Lactobacillales</taxon>
        <taxon>Lactobacillaceae</taxon>
        <taxon>Ligilactobacillus</taxon>
    </lineage>
</organism>
<evidence type="ECO:0000313" key="2">
    <source>
        <dbReference type="EMBL" id="GET06274.1"/>
    </source>
</evidence>
<evidence type="ECO:0000256" key="1">
    <source>
        <dbReference type="SAM" id="Phobius"/>
    </source>
</evidence>
<reference evidence="2" key="1">
    <citation type="submission" date="2019-10" db="EMBL/GenBank/DDBJ databases">
        <title>Lactobacillus agilis SY212 Whole Genome Sequencing Project.</title>
        <authorList>
            <person name="Suzuki S."/>
            <person name="Endo A."/>
            <person name="Maeno S."/>
            <person name="Shiwa Y."/>
            <person name="Matsutani M."/>
            <person name="Kajikawa A."/>
        </authorList>
    </citation>
    <scope>NUCLEOTIDE SEQUENCE</scope>
    <source>
        <strain evidence="2">SY212</strain>
    </source>
</reference>
<keyword evidence="1" id="KW-1133">Transmembrane helix</keyword>